<evidence type="ECO:0000259" key="7">
    <source>
        <dbReference type="Pfam" id="PF08281"/>
    </source>
</evidence>
<dbReference type="InterPro" id="IPR007627">
    <property type="entry name" value="RNA_pol_sigma70_r2"/>
</dbReference>
<feature type="domain" description="RNA polymerase sigma factor 70 region 4 type 2" evidence="7">
    <location>
        <begin position="109"/>
        <end position="161"/>
    </location>
</feature>
<dbReference type="InterPro" id="IPR039425">
    <property type="entry name" value="RNA_pol_sigma-70-like"/>
</dbReference>
<keyword evidence="4" id="KW-0238">DNA-binding</keyword>
<dbReference type="InterPro" id="IPR036388">
    <property type="entry name" value="WH-like_DNA-bd_sf"/>
</dbReference>
<dbReference type="GO" id="GO:0003677">
    <property type="term" value="F:DNA binding"/>
    <property type="evidence" value="ECO:0007669"/>
    <property type="project" value="UniProtKB-KW"/>
</dbReference>
<dbReference type="PANTHER" id="PTHR43133:SF8">
    <property type="entry name" value="RNA POLYMERASE SIGMA FACTOR HI_1459-RELATED"/>
    <property type="match status" value="1"/>
</dbReference>
<evidence type="ECO:0000256" key="5">
    <source>
        <dbReference type="ARBA" id="ARBA00023163"/>
    </source>
</evidence>
<dbReference type="Gene3D" id="1.10.1740.10">
    <property type="match status" value="1"/>
</dbReference>
<evidence type="ECO:0000256" key="3">
    <source>
        <dbReference type="ARBA" id="ARBA00023082"/>
    </source>
</evidence>
<dbReference type="InterPro" id="IPR014284">
    <property type="entry name" value="RNA_pol_sigma-70_dom"/>
</dbReference>
<dbReference type="Gene3D" id="1.10.10.10">
    <property type="entry name" value="Winged helix-like DNA-binding domain superfamily/Winged helix DNA-binding domain"/>
    <property type="match status" value="1"/>
</dbReference>
<feature type="domain" description="RNA polymerase sigma-70 region 2" evidence="6">
    <location>
        <begin position="11"/>
        <end position="77"/>
    </location>
</feature>
<keyword evidence="2" id="KW-0805">Transcription regulation</keyword>
<dbReference type="GO" id="GO:0006352">
    <property type="term" value="P:DNA-templated transcription initiation"/>
    <property type="evidence" value="ECO:0007669"/>
    <property type="project" value="InterPro"/>
</dbReference>
<evidence type="ECO:0000313" key="8">
    <source>
        <dbReference type="EMBL" id="OJG15911.1"/>
    </source>
</evidence>
<dbReference type="NCBIfam" id="TIGR02937">
    <property type="entry name" value="sigma70-ECF"/>
    <property type="match status" value="1"/>
</dbReference>
<dbReference type="InterPro" id="IPR013324">
    <property type="entry name" value="RNA_pol_sigma_r3/r4-like"/>
</dbReference>
<comment type="caution">
    <text evidence="8">The sequence shown here is derived from an EMBL/GenBank/DDBJ whole genome shotgun (WGS) entry which is preliminary data.</text>
</comment>
<dbReference type="Pfam" id="PF04542">
    <property type="entry name" value="Sigma70_r2"/>
    <property type="match status" value="1"/>
</dbReference>
<name>A0A1L8R816_9ENTE</name>
<dbReference type="Pfam" id="PF08281">
    <property type="entry name" value="Sigma70_r4_2"/>
    <property type="match status" value="1"/>
</dbReference>
<reference evidence="8 9" key="1">
    <citation type="submission" date="2014-12" db="EMBL/GenBank/DDBJ databases">
        <title>Draft genome sequences of 29 type strains of Enterococci.</title>
        <authorList>
            <person name="Zhong Z."/>
            <person name="Sun Z."/>
            <person name="Liu W."/>
            <person name="Zhang W."/>
            <person name="Zhang H."/>
        </authorList>
    </citation>
    <scope>NUCLEOTIDE SEQUENCE [LARGE SCALE GENOMIC DNA]</scope>
    <source>
        <strain evidence="8 9">DSM 21207</strain>
    </source>
</reference>
<dbReference type="InterPro" id="IPR013325">
    <property type="entry name" value="RNA_pol_sigma_r2"/>
</dbReference>
<accession>A0A1L8R816</accession>
<proteinExistence type="inferred from homology"/>
<dbReference type="SUPFAM" id="SSF88659">
    <property type="entry name" value="Sigma3 and sigma4 domains of RNA polymerase sigma factors"/>
    <property type="match status" value="1"/>
</dbReference>
<evidence type="ECO:0000256" key="2">
    <source>
        <dbReference type="ARBA" id="ARBA00023015"/>
    </source>
</evidence>
<comment type="similarity">
    <text evidence="1">Belongs to the sigma-70 factor family. ECF subfamily.</text>
</comment>
<dbReference type="CDD" id="cd06171">
    <property type="entry name" value="Sigma70_r4"/>
    <property type="match status" value="1"/>
</dbReference>
<protein>
    <recommendedName>
        <fullName evidence="10">Sigma-70 family RNA polymerase sigma factor</fullName>
    </recommendedName>
</protein>
<dbReference type="GO" id="GO:0016987">
    <property type="term" value="F:sigma factor activity"/>
    <property type="evidence" value="ECO:0007669"/>
    <property type="project" value="UniProtKB-KW"/>
</dbReference>
<evidence type="ECO:0000313" key="9">
    <source>
        <dbReference type="Proteomes" id="UP000182835"/>
    </source>
</evidence>
<keyword evidence="5" id="KW-0804">Transcription</keyword>
<dbReference type="EMBL" id="JXKG01000004">
    <property type="protein sequence ID" value="OJG15911.1"/>
    <property type="molecule type" value="Genomic_DNA"/>
</dbReference>
<evidence type="ECO:0000259" key="6">
    <source>
        <dbReference type="Pfam" id="PF04542"/>
    </source>
</evidence>
<organism evidence="8 9">
    <name type="scientific">Enterococcus canintestini</name>
    <dbReference type="NCBI Taxonomy" id="317010"/>
    <lineage>
        <taxon>Bacteria</taxon>
        <taxon>Bacillati</taxon>
        <taxon>Bacillota</taxon>
        <taxon>Bacilli</taxon>
        <taxon>Lactobacillales</taxon>
        <taxon>Enterococcaceae</taxon>
        <taxon>Enterococcus</taxon>
    </lineage>
</organism>
<evidence type="ECO:0000256" key="4">
    <source>
        <dbReference type="ARBA" id="ARBA00023125"/>
    </source>
</evidence>
<evidence type="ECO:0008006" key="10">
    <source>
        <dbReference type="Google" id="ProtNLM"/>
    </source>
</evidence>
<sequence>MKKMKPELAILYEQYAKECWLYAFSLTKDAALAEDLVSEAFYQLVKSLDSLTKDMVKFWLLRVIKNRYLDEQRHKKRWQMTSFEQERPQVISNSETSPLEQLLHNEKKNRLYQALYLLSDSQRELLYLFYFLDWSTKEIAAFTNLSLGQVKTKMYRSRQKLKEILQDETTKF</sequence>
<keyword evidence="3" id="KW-0731">Sigma factor</keyword>
<evidence type="ECO:0000256" key="1">
    <source>
        <dbReference type="ARBA" id="ARBA00010641"/>
    </source>
</evidence>
<dbReference type="SUPFAM" id="SSF88946">
    <property type="entry name" value="Sigma2 domain of RNA polymerase sigma factors"/>
    <property type="match status" value="1"/>
</dbReference>
<dbReference type="PANTHER" id="PTHR43133">
    <property type="entry name" value="RNA POLYMERASE ECF-TYPE SIGMA FACTO"/>
    <property type="match status" value="1"/>
</dbReference>
<dbReference type="InterPro" id="IPR013249">
    <property type="entry name" value="RNA_pol_sigma70_r4_t2"/>
</dbReference>
<dbReference type="Proteomes" id="UP000182835">
    <property type="component" value="Unassembled WGS sequence"/>
</dbReference>
<gene>
    <name evidence="8" type="ORF">RU96_GL001888</name>
</gene>
<dbReference type="STRING" id="317010.RU96_GL001888"/>
<dbReference type="AlphaFoldDB" id="A0A1L8R816"/>